<keyword evidence="4" id="KW-0804">Transcription</keyword>
<evidence type="ECO:0000259" key="7">
    <source>
        <dbReference type="PROSITE" id="PS51755"/>
    </source>
</evidence>
<dbReference type="SMART" id="SM00862">
    <property type="entry name" value="Trans_reg_C"/>
    <property type="match status" value="1"/>
</dbReference>
<evidence type="ECO:0000256" key="3">
    <source>
        <dbReference type="ARBA" id="ARBA00023125"/>
    </source>
</evidence>
<feature type="domain" description="OmpR/PhoB-type" evidence="7">
    <location>
        <begin position="32"/>
        <end position="130"/>
    </location>
</feature>
<evidence type="ECO:0000313" key="8">
    <source>
        <dbReference type="EMBL" id="MFC7185147.1"/>
    </source>
</evidence>
<accession>A0ABW2GAG3</accession>
<dbReference type="InterPro" id="IPR001867">
    <property type="entry name" value="OmpR/PhoB-type_DNA-bd"/>
</dbReference>
<evidence type="ECO:0000256" key="4">
    <source>
        <dbReference type="ARBA" id="ARBA00023163"/>
    </source>
</evidence>
<keyword evidence="1" id="KW-0597">Phosphoprotein</keyword>
<dbReference type="Gene3D" id="1.10.10.10">
    <property type="entry name" value="Winged helix-like DNA-binding domain superfamily/Winged helix DNA-binding domain"/>
    <property type="match status" value="1"/>
</dbReference>
<feature type="region of interest" description="Disordered" evidence="6">
    <location>
        <begin position="14"/>
        <end position="40"/>
    </location>
</feature>
<keyword evidence="3 5" id="KW-0238">DNA-binding</keyword>
<dbReference type="Pfam" id="PF00486">
    <property type="entry name" value="Trans_reg_C"/>
    <property type="match status" value="1"/>
</dbReference>
<dbReference type="PANTHER" id="PTHR48111">
    <property type="entry name" value="REGULATOR OF RPOS"/>
    <property type="match status" value="1"/>
</dbReference>
<dbReference type="RefSeq" id="WP_380233199.1">
    <property type="nucleotide sequence ID" value="NZ_BAABKV010000001.1"/>
</dbReference>
<sequence length="138" mass="15035">MLLHYPRVSRIHATGSAATRGGVHPGTVHHPVPAPTTGSGVAVDRGRRTVTVDGRPLSLTYLEFELLAHLVGHPQQVFTRRQLMTVVWGQTAYGDVRTVDVHIARLRRKLGPVHRDGIVTVRQVGYRFDPRAAAAGPG</sequence>
<evidence type="ECO:0000256" key="6">
    <source>
        <dbReference type="SAM" id="MobiDB-lite"/>
    </source>
</evidence>
<dbReference type="EMBL" id="JBHTAJ010000151">
    <property type="protein sequence ID" value="MFC7185147.1"/>
    <property type="molecule type" value="Genomic_DNA"/>
</dbReference>
<proteinExistence type="predicted"/>
<dbReference type="PROSITE" id="PS51755">
    <property type="entry name" value="OMPR_PHOB"/>
    <property type="match status" value="1"/>
</dbReference>
<dbReference type="InterPro" id="IPR016032">
    <property type="entry name" value="Sig_transdc_resp-reg_C-effctor"/>
</dbReference>
<keyword evidence="2" id="KW-0805">Transcription regulation</keyword>
<dbReference type="Proteomes" id="UP001596435">
    <property type="component" value="Unassembled WGS sequence"/>
</dbReference>
<protein>
    <submittedName>
        <fullName evidence="8">Winged helix-turn-helix domain-containing protein</fullName>
    </submittedName>
</protein>
<keyword evidence="9" id="KW-1185">Reference proteome</keyword>
<reference evidence="9" key="1">
    <citation type="journal article" date="2019" name="Int. J. Syst. Evol. Microbiol.">
        <title>The Global Catalogue of Microorganisms (GCM) 10K type strain sequencing project: providing services to taxonomists for standard genome sequencing and annotation.</title>
        <authorList>
            <consortium name="The Broad Institute Genomics Platform"/>
            <consortium name="The Broad Institute Genome Sequencing Center for Infectious Disease"/>
            <person name="Wu L."/>
            <person name="Ma J."/>
        </authorList>
    </citation>
    <scope>NUCLEOTIDE SEQUENCE [LARGE SCALE GENOMIC DNA]</scope>
    <source>
        <strain evidence="9">CGMCC 1.12859</strain>
    </source>
</reference>
<evidence type="ECO:0000256" key="2">
    <source>
        <dbReference type="ARBA" id="ARBA00023015"/>
    </source>
</evidence>
<dbReference type="SUPFAM" id="SSF46894">
    <property type="entry name" value="C-terminal effector domain of the bipartite response regulators"/>
    <property type="match status" value="1"/>
</dbReference>
<evidence type="ECO:0000313" key="9">
    <source>
        <dbReference type="Proteomes" id="UP001596435"/>
    </source>
</evidence>
<dbReference type="CDD" id="cd00383">
    <property type="entry name" value="trans_reg_C"/>
    <property type="match status" value="1"/>
</dbReference>
<evidence type="ECO:0000256" key="5">
    <source>
        <dbReference type="PROSITE-ProRule" id="PRU01091"/>
    </source>
</evidence>
<comment type="caution">
    <text evidence="8">The sequence shown here is derived from an EMBL/GenBank/DDBJ whole genome shotgun (WGS) entry which is preliminary data.</text>
</comment>
<feature type="DNA-binding region" description="OmpR/PhoB-type" evidence="5">
    <location>
        <begin position="32"/>
        <end position="130"/>
    </location>
</feature>
<dbReference type="InterPro" id="IPR039420">
    <property type="entry name" value="WalR-like"/>
</dbReference>
<organism evidence="8 9">
    <name type="scientific">Kitasatospora paranensis</name>
    <dbReference type="NCBI Taxonomy" id="258053"/>
    <lineage>
        <taxon>Bacteria</taxon>
        <taxon>Bacillati</taxon>
        <taxon>Actinomycetota</taxon>
        <taxon>Actinomycetes</taxon>
        <taxon>Kitasatosporales</taxon>
        <taxon>Streptomycetaceae</taxon>
        <taxon>Kitasatospora</taxon>
    </lineage>
</organism>
<name>A0ABW2GAG3_9ACTN</name>
<dbReference type="PANTHER" id="PTHR48111:SF4">
    <property type="entry name" value="DNA-BINDING DUAL TRANSCRIPTIONAL REGULATOR OMPR"/>
    <property type="match status" value="1"/>
</dbReference>
<gene>
    <name evidence="8" type="ORF">ACFQMG_36945</name>
</gene>
<evidence type="ECO:0000256" key="1">
    <source>
        <dbReference type="ARBA" id="ARBA00022553"/>
    </source>
</evidence>
<dbReference type="InterPro" id="IPR036388">
    <property type="entry name" value="WH-like_DNA-bd_sf"/>
</dbReference>